<dbReference type="AlphaFoldDB" id="A0A0G3WH29"/>
<organism evidence="2 3">
    <name type="scientific">Clostridium aceticum</name>
    <dbReference type="NCBI Taxonomy" id="84022"/>
    <lineage>
        <taxon>Bacteria</taxon>
        <taxon>Bacillati</taxon>
        <taxon>Bacillota</taxon>
        <taxon>Clostridia</taxon>
        <taxon>Eubacteriales</taxon>
        <taxon>Clostridiaceae</taxon>
        <taxon>Clostridium</taxon>
    </lineage>
</organism>
<dbReference type="CDD" id="cd00757">
    <property type="entry name" value="ThiF_MoeB_HesA_family"/>
    <property type="match status" value="1"/>
</dbReference>
<dbReference type="GO" id="GO:0061503">
    <property type="term" value="F:tRNA threonylcarbamoyladenosine dehydratase"/>
    <property type="evidence" value="ECO:0007669"/>
    <property type="project" value="TreeGrafter"/>
</dbReference>
<keyword evidence="3" id="KW-1185">Reference proteome</keyword>
<dbReference type="Pfam" id="PF00899">
    <property type="entry name" value="ThiF"/>
    <property type="match status" value="1"/>
</dbReference>
<dbReference type="PANTHER" id="PTHR43267:SF1">
    <property type="entry name" value="TRNA THREONYLCARBAMOYLADENOSINE DEHYDRATASE"/>
    <property type="match status" value="1"/>
</dbReference>
<protein>
    <submittedName>
        <fullName evidence="2">Molybdopterin biosynthesis protein MoeB</fullName>
    </submittedName>
</protein>
<evidence type="ECO:0000259" key="1">
    <source>
        <dbReference type="Pfam" id="PF00899"/>
    </source>
</evidence>
<dbReference type="Gene3D" id="3.40.50.720">
    <property type="entry name" value="NAD(P)-binding Rossmann-like Domain"/>
    <property type="match status" value="1"/>
</dbReference>
<dbReference type="GO" id="GO:0008641">
    <property type="term" value="F:ubiquitin-like modifier activating enzyme activity"/>
    <property type="evidence" value="ECO:0007669"/>
    <property type="project" value="InterPro"/>
</dbReference>
<dbReference type="GO" id="GO:0061504">
    <property type="term" value="P:cyclic threonylcarbamoyladenosine biosynthetic process"/>
    <property type="evidence" value="ECO:0007669"/>
    <property type="project" value="TreeGrafter"/>
</dbReference>
<name>A0A0G3WH29_9CLOT</name>
<dbReference type="SUPFAM" id="SSF69572">
    <property type="entry name" value="Activating enzymes of the ubiquitin-like proteins"/>
    <property type="match status" value="1"/>
</dbReference>
<dbReference type="Proteomes" id="UP000035704">
    <property type="component" value="Chromosome"/>
</dbReference>
<dbReference type="InterPro" id="IPR035985">
    <property type="entry name" value="Ubiquitin-activating_enz"/>
</dbReference>
<dbReference type="KEGG" id="cace:CACET_c37670"/>
<proteinExistence type="predicted"/>
<dbReference type="EMBL" id="CP009687">
    <property type="protein sequence ID" value="AKL97195.1"/>
    <property type="molecule type" value="Genomic_DNA"/>
</dbReference>
<dbReference type="STRING" id="84022.CACET_c37670"/>
<dbReference type="InterPro" id="IPR045886">
    <property type="entry name" value="ThiF/MoeB/HesA"/>
</dbReference>
<evidence type="ECO:0000313" key="2">
    <source>
        <dbReference type="EMBL" id="AKL97195.1"/>
    </source>
</evidence>
<dbReference type="InterPro" id="IPR000594">
    <property type="entry name" value="ThiF_NAD_FAD-bd"/>
</dbReference>
<dbReference type="PATRIC" id="fig|84022.6.peg.3849"/>
<reference evidence="2 3" key="1">
    <citation type="submission" date="2014-10" db="EMBL/GenBank/DDBJ databases">
        <title>Genome sequence of Clostridium aceticum DSM 1496.</title>
        <authorList>
            <person name="Poehlein A."/>
            <person name="Schiel-Bengelsdorf B."/>
            <person name="Gottschalk G."/>
            <person name="Duerre P."/>
            <person name="Daniel R."/>
        </authorList>
    </citation>
    <scope>NUCLEOTIDE SEQUENCE [LARGE SCALE GENOMIC DNA]</scope>
    <source>
        <strain evidence="2 3">DSM 1496</strain>
    </source>
</reference>
<evidence type="ECO:0000313" key="3">
    <source>
        <dbReference type="Proteomes" id="UP000035704"/>
    </source>
</evidence>
<accession>A0A0G3WH29</accession>
<feature type="domain" description="THIF-type NAD/FAD binding fold" evidence="1">
    <location>
        <begin position="6"/>
        <end position="226"/>
    </location>
</feature>
<dbReference type="PANTHER" id="PTHR43267">
    <property type="entry name" value="TRNA THREONYLCARBAMOYLADENOSINE DEHYDRATASE"/>
    <property type="match status" value="1"/>
</dbReference>
<sequence length="228" mass="25365">MTLQRYERNMKTLSEEENRQLKNHKVCVIGCGGLGGYIIEMLGRLGIGYITAVDGDVFDETNLNRQILSNEETLGKSKSQTAKSRMALVNPHVHVNAIVGRLTKENSEEILQGHDVIIDALDNIETRFVLQETAEKFGIPLVHGAIAGWYGQVTTILPGDRTLDKIYTKKDIKGVEKELGNPSFTPALVASIEVSEVLKLLIGRGELLRKKILFINTFELEYNTVELG</sequence>
<gene>
    <name evidence="2" type="primary">moeB2</name>
    <name evidence="2" type="ORF">CACET_c37670</name>
</gene>